<reference evidence="5" key="1">
    <citation type="submission" date="2025-08" db="UniProtKB">
        <authorList>
            <consortium name="RefSeq"/>
        </authorList>
    </citation>
    <scope>IDENTIFICATION</scope>
    <source>
        <tissue evidence="5">Seedling</tissue>
    </source>
</reference>
<organism evidence="4 5">
    <name type="scientific">Ziziphus jujuba</name>
    <name type="common">Chinese jujube</name>
    <name type="synonym">Ziziphus sativa</name>
    <dbReference type="NCBI Taxonomy" id="326968"/>
    <lineage>
        <taxon>Eukaryota</taxon>
        <taxon>Viridiplantae</taxon>
        <taxon>Streptophyta</taxon>
        <taxon>Embryophyta</taxon>
        <taxon>Tracheophyta</taxon>
        <taxon>Spermatophyta</taxon>
        <taxon>Magnoliopsida</taxon>
        <taxon>eudicotyledons</taxon>
        <taxon>Gunneridae</taxon>
        <taxon>Pentapetalae</taxon>
        <taxon>rosids</taxon>
        <taxon>fabids</taxon>
        <taxon>Rosales</taxon>
        <taxon>Rhamnaceae</taxon>
        <taxon>Paliureae</taxon>
        <taxon>Ziziphus</taxon>
    </lineage>
</organism>
<accession>A0ABM4A9A5</accession>
<evidence type="ECO:0000313" key="5">
    <source>
        <dbReference type="RefSeq" id="XP_060673319.1"/>
    </source>
</evidence>
<dbReference type="InterPro" id="IPR008972">
    <property type="entry name" value="Cupredoxin"/>
</dbReference>
<evidence type="ECO:0000259" key="3">
    <source>
        <dbReference type="PROSITE" id="PS51485"/>
    </source>
</evidence>
<keyword evidence="4" id="KW-1185">Reference proteome</keyword>
<proteinExistence type="predicted"/>
<feature type="signal peptide" evidence="2">
    <location>
        <begin position="1"/>
        <end position="21"/>
    </location>
</feature>
<dbReference type="SUPFAM" id="SSF49503">
    <property type="entry name" value="Cupredoxins"/>
    <property type="match status" value="1"/>
</dbReference>
<feature type="region of interest" description="Disordered" evidence="1">
    <location>
        <begin position="114"/>
        <end position="150"/>
    </location>
</feature>
<dbReference type="InterPro" id="IPR039391">
    <property type="entry name" value="Phytocyanin-like"/>
</dbReference>
<keyword evidence="2" id="KW-0732">Signal</keyword>
<evidence type="ECO:0000256" key="1">
    <source>
        <dbReference type="SAM" id="MobiDB-lite"/>
    </source>
</evidence>
<evidence type="ECO:0000313" key="4">
    <source>
        <dbReference type="Proteomes" id="UP001652623"/>
    </source>
</evidence>
<dbReference type="Proteomes" id="UP001652623">
    <property type="component" value="Chromosome 5"/>
</dbReference>
<dbReference type="CDD" id="cd04216">
    <property type="entry name" value="Phytocyanin"/>
    <property type="match status" value="1"/>
</dbReference>
<dbReference type="InterPro" id="IPR003245">
    <property type="entry name" value="Phytocyanin_dom"/>
</dbReference>
<dbReference type="PANTHER" id="PTHR33021">
    <property type="entry name" value="BLUE COPPER PROTEIN"/>
    <property type="match status" value="1"/>
</dbReference>
<gene>
    <name evidence="5" type="primary">LOC132803793</name>
</gene>
<feature type="domain" description="Phytocyanin" evidence="3">
    <location>
        <begin position="22"/>
        <end position="111"/>
    </location>
</feature>
<feature type="chain" id="PRO_5046061349" evidence="2">
    <location>
        <begin position="22"/>
        <end position="158"/>
    </location>
</feature>
<dbReference type="RefSeq" id="XP_060673319.1">
    <property type="nucleotide sequence ID" value="XM_060817336.1"/>
</dbReference>
<dbReference type="PROSITE" id="PS51485">
    <property type="entry name" value="PHYTOCYANIN"/>
    <property type="match status" value="1"/>
</dbReference>
<evidence type="ECO:0000256" key="2">
    <source>
        <dbReference type="SAM" id="SignalP"/>
    </source>
</evidence>
<dbReference type="Pfam" id="PF02298">
    <property type="entry name" value="Cu_bind_like"/>
    <property type="match status" value="1"/>
</dbReference>
<name>A0ABM4A9A5_ZIZJJ</name>
<dbReference type="Gene3D" id="2.60.40.420">
    <property type="entry name" value="Cupredoxins - blue copper proteins"/>
    <property type="match status" value="1"/>
</dbReference>
<dbReference type="PANTHER" id="PTHR33021:SF350">
    <property type="entry name" value="UCLACYANIN-2"/>
    <property type="match status" value="1"/>
</dbReference>
<sequence length="158" mass="16828">MAAMAVALVILMVAAAPVVQGVEHIVGGDNQWSQGVDYDSHFRILFVYGTTHKVDEVNEADYKNCKFGNAIESHDDGNTSISLTKVGSYYFVCPISDHCTGGMKLSVNVVAATPGPTGSPPSPSGSTSPTSPNTPPTTPSETVPPRRHRLRRQVLFVT</sequence>
<dbReference type="GeneID" id="132803793"/>
<protein>
    <submittedName>
        <fullName evidence="5">Uclacyanin-3-like</fullName>
    </submittedName>
</protein>